<dbReference type="GO" id="GO:0003729">
    <property type="term" value="F:mRNA binding"/>
    <property type="evidence" value="ECO:0007669"/>
    <property type="project" value="InterPro"/>
</dbReference>
<evidence type="ECO:0000256" key="6">
    <source>
        <dbReference type="ARBA" id="ARBA00022884"/>
    </source>
</evidence>
<dbReference type="GO" id="GO:0004519">
    <property type="term" value="F:endonuclease activity"/>
    <property type="evidence" value="ECO:0007669"/>
    <property type="project" value="UniProtKB-KW"/>
</dbReference>
<sequence length="83" mass="9595">MPKIPRDLSGKKLAKLLSKYEYKVVRQTGSHIRLVSNFKRVEHKITIPAHNPIKIGTLNNILVDVAEYLEISKQNLIKELFEK</sequence>
<dbReference type="InterPro" id="IPR038570">
    <property type="entry name" value="HicA_sf"/>
</dbReference>
<evidence type="ECO:0000256" key="5">
    <source>
        <dbReference type="ARBA" id="ARBA00022801"/>
    </source>
</evidence>
<gene>
    <name evidence="8" type="ORF">DRI96_03085</name>
</gene>
<organism evidence="8 9">
    <name type="scientific">Aerophobetes bacterium</name>
    <dbReference type="NCBI Taxonomy" id="2030807"/>
    <lineage>
        <taxon>Bacteria</taxon>
        <taxon>Candidatus Aerophobota</taxon>
    </lineage>
</organism>
<protein>
    <recommendedName>
        <fullName evidence="10">Type II toxin-antitoxin system HicA family toxin</fullName>
    </recommendedName>
</protein>
<comment type="caution">
    <text evidence="8">The sequence shown here is derived from an EMBL/GenBank/DDBJ whole genome shotgun (WGS) entry which is preliminary data.</text>
</comment>
<keyword evidence="3" id="KW-0540">Nuclease</keyword>
<proteinExistence type="inferred from homology"/>
<dbReference type="Gene3D" id="3.30.920.30">
    <property type="entry name" value="Hypothetical protein"/>
    <property type="match status" value="1"/>
</dbReference>
<dbReference type="AlphaFoldDB" id="A0A662DHI4"/>
<evidence type="ECO:0000256" key="1">
    <source>
        <dbReference type="ARBA" id="ARBA00006620"/>
    </source>
</evidence>
<evidence type="ECO:0000256" key="7">
    <source>
        <dbReference type="ARBA" id="ARBA00023016"/>
    </source>
</evidence>
<evidence type="ECO:0000256" key="4">
    <source>
        <dbReference type="ARBA" id="ARBA00022759"/>
    </source>
</evidence>
<dbReference type="EMBL" id="QMQB01000093">
    <property type="protein sequence ID" value="RLE13376.1"/>
    <property type="molecule type" value="Genomic_DNA"/>
</dbReference>
<dbReference type="Proteomes" id="UP000267654">
    <property type="component" value="Unassembled WGS sequence"/>
</dbReference>
<reference evidence="8 9" key="1">
    <citation type="submission" date="2018-06" db="EMBL/GenBank/DDBJ databases">
        <title>Extensive metabolic versatility and redundancy in microbially diverse, dynamic hydrothermal sediments.</title>
        <authorList>
            <person name="Dombrowski N."/>
            <person name="Teske A."/>
            <person name="Baker B.J."/>
        </authorList>
    </citation>
    <scope>NUCLEOTIDE SEQUENCE [LARGE SCALE GENOMIC DNA]</scope>
    <source>
        <strain evidence="8">B19_G9</strain>
    </source>
</reference>
<keyword evidence="4" id="KW-0255">Endonuclease</keyword>
<keyword evidence="7" id="KW-0346">Stress response</keyword>
<accession>A0A662DHI4</accession>
<evidence type="ECO:0000313" key="9">
    <source>
        <dbReference type="Proteomes" id="UP000267654"/>
    </source>
</evidence>
<comment type="similarity">
    <text evidence="1">Belongs to the HicA mRNA interferase family.</text>
</comment>
<evidence type="ECO:0000256" key="3">
    <source>
        <dbReference type="ARBA" id="ARBA00022722"/>
    </source>
</evidence>
<evidence type="ECO:0000256" key="2">
    <source>
        <dbReference type="ARBA" id="ARBA00022649"/>
    </source>
</evidence>
<dbReference type="SUPFAM" id="SSF54786">
    <property type="entry name" value="YcfA/nrd intein domain"/>
    <property type="match status" value="1"/>
</dbReference>
<evidence type="ECO:0008006" key="10">
    <source>
        <dbReference type="Google" id="ProtNLM"/>
    </source>
</evidence>
<dbReference type="GO" id="GO:0016787">
    <property type="term" value="F:hydrolase activity"/>
    <property type="evidence" value="ECO:0007669"/>
    <property type="project" value="UniProtKB-KW"/>
</dbReference>
<name>A0A662DHI4_UNCAE</name>
<keyword evidence="5" id="KW-0378">Hydrolase</keyword>
<keyword evidence="6" id="KW-0694">RNA-binding</keyword>
<dbReference type="Pfam" id="PF07927">
    <property type="entry name" value="HicA_toxin"/>
    <property type="match status" value="1"/>
</dbReference>
<keyword evidence="2" id="KW-1277">Toxin-antitoxin system</keyword>
<evidence type="ECO:0000313" key="8">
    <source>
        <dbReference type="EMBL" id="RLE13376.1"/>
    </source>
</evidence>
<dbReference type="InterPro" id="IPR012933">
    <property type="entry name" value="HicA_mRNA_interferase"/>
</dbReference>